<dbReference type="Proteomes" id="UP001163046">
    <property type="component" value="Unassembled WGS sequence"/>
</dbReference>
<keyword evidence="7" id="KW-1185">Reference proteome</keyword>
<evidence type="ECO:0000256" key="4">
    <source>
        <dbReference type="ARBA" id="ARBA00022786"/>
    </source>
</evidence>
<comment type="subcellular location">
    <subcellularLocation>
        <location evidence="2">Cytoplasm</location>
    </subcellularLocation>
    <subcellularLocation>
        <location evidence="1">Nucleus</location>
    </subcellularLocation>
</comment>
<gene>
    <name evidence="6" type="primary">CUEDC2_2</name>
    <name evidence="6" type="ORF">OS493_008084</name>
</gene>
<evidence type="ECO:0000313" key="7">
    <source>
        <dbReference type="Proteomes" id="UP001163046"/>
    </source>
</evidence>
<reference evidence="6" key="1">
    <citation type="submission" date="2023-01" db="EMBL/GenBank/DDBJ databases">
        <title>Genome assembly of the deep-sea coral Lophelia pertusa.</title>
        <authorList>
            <person name="Herrera S."/>
            <person name="Cordes E."/>
        </authorList>
    </citation>
    <scope>NUCLEOTIDE SEQUENCE</scope>
    <source>
        <strain evidence="6">USNM1676648</strain>
        <tissue evidence="6">Polyp</tissue>
    </source>
</reference>
<dbReference type="PANTHER" id="PTHR12493">
    <property type="entry name" value="CUE DOMAIN CONTAINING 2"/>
    <property type="match status" value="1"/>
</dbReference>
<dbReference type="PANTHER" id="PTHR12493:SF0">
    <property type="entry name" value="CUE DOMAIN-CONTAINING PROTEIN 2"/>
    <property type="match status" value="1"/>
</dbReference>
<protein>
    <submittedName>
        <fullName evidence="6">CUE domain-containing protein 2</fullName>
    </submittedName>
</protein>
<sequence length="146" mass="16303">MMEATIKEELMHFLNHKISAEFLSSVDDIVLGYIVSVLEQLGEDEEFDVDEFAEIMAAYIPGFDTDNRDDVSSWMLNLAEKLVKTRTSENQIKECEALITGDKCYSSPSSLKEDILLSDHAVKEYQAEISSALSSLYGQGITTGFC</sequence>
<accession>A0A9X0CGD6</accession>
<proteinExistence type="predicted"/>
<keyword evidence="4" id="KW-0833">Ubl conjugation pathway</keyword>
<dbReference type="OrthoDB" id="10060331at2759"/>
<keyword evidence="5" id="KW-0539">Nucleus</keyword>
<dbReference type="AlphaFoldDB" id="A0A9X0CGD6"/>
<dbReference type="EMBL" id="MU827780">
    <property type="protein sequence ID" value="KAJ7337925.1"/>
    <property type="molecule type" value="Genomic_DNA"/>
</dbReference>
<evidence type="ECO:0000313" key="6">
    <source>
        <dbReference type="EMBL" id="KAJ7337925.1"/>
    </source>
</evidence>
<organism evidence="6 7">
    <name type="scientific">Desmophyllum pertusum</name>
    <dbReference type="NCBI Taxonomy" id="174260"/>
    <lineage>
        <taxon>Eukaryota</taxon>
        <taxon>Metazoa</taxon>
        <taxon>Cnidaria</taxon>
        <taxon>Anthozoa</taxon>
        <taxon>Hexacorallia</taxon>
        <taxon>Scleractinia</taxon>
        <taxon>Caryophylliina</taxon>
        <taxon>Caryophylliidae</taxon>
        <taxon>Desmophyllum</taxon>
    </lineage>
</organism>
<evidence type="ECO:0000256" key="3">
    <source>
        <dbReference type="ARBA" id="ARBA00022490"/>
    </source>
</evidence>
<evidence type="ECO:0000256" key="5">
    <source>
        <dbReference type="ARBA" id="ARBA00023242"/>
    </source>
</evidence>
<dbReference type="GO" id="GO:0005737">
    <property type="term" value="C:cytoplasm"/>
    <property type="evidence" value="ECO:0007669"/>
    <property type="project" value="UniProtKB-SubCell"/>
</dbReference>
<comment type="caution">
    <text evidence="6">The sequence shown here is derived from an EMBL/GenBank/DDBJ whole genome shotgun (WGS) entry which is preliminary data.</text>
</comment>
<dbReference type="GO" id="GO:0005634">
    <property type="term" value="C:nucleus"/>
    <property type="evidence" value="ECO:0007669"/>
    <property type="project" value="UniProtKB-SubCell"/>
</dbReference>
<evidence type="ECO:0000256" key="1">
    <source>
        <dbReference type="ARBA" id="ARBA00004123"/>
    </source>
</evidence>
<keyword evidence="3" id="KW-0963">Cytoplasm</keyword>
<name>A0A9X0CGD6_9CNID</name>
<evidence type="ECO:0000256" key="2">
    <source>
        <dbReference type="ARBA" id="ARBA00004496"/>
    </source>
</evidence>